<feature type="compositionally biased region" description="Polar residues" evidence="1">
    <location>
        <begin position="402"/>
        <end position="418"/>
    </location>
</feature>
<accession>A0A1D2MSP1</accession>
<organism evidence="3 4">
    <name type="scientific">Orchesella cincta</name>
    <name type="common">Springtail</name>
    <name type="synonym">Podura cincta</name>
    <dbReference type="NCBI Taxonomy" id="48709"/>
    <lineage>
        <taxon>Eukaryota</taxon>
        <taxon>Metazoa</taxon>
        <taxon>Ecdysozoa</taxon>
        <taxon>Arthropoda</taxon>
        <taxon>Hexapoda</taxon>
        <taxon>Collembola</taxon>
        <taxon>Entomobryomorpha</taxon>
        <taxon>Entomobryoidea</taxon>
        <taxon>Orchesellidae</taxon>
        <taxon>Orchesellinae</taxon>
        <taxon>Orchesella</taxon>
    </lineage>
</organism>
<dbReference type="OMA" id="TESNHRT"/>
<dbReference type="Proteomes" id="UP000094527">
    <property type="component" value="Unassembled WGS sequence"/>
</dbReference>
<evidence type="ECO:0000256" key="2">
    <source>
        <dbReference type="SAM" id="Phobius"/>
    </source>
</evidence>
<dbReference type="AlphaFoldDB" id="A0A1D2MSP1"/>
<keyword evidence="2" id="KW-0472">Membrane</keyword>
<comment type="caution">
    <text evidence="3">The sequence shown here is derived from an EMBL/GenBank/DDBJ whole genome shotgun (WGS) entry which is preliminary data.</text>
</comment>
<feature type="compositionally biased region" description="Polar residues" evidence="1">
    <location>
        <begin position="438"/>
        <end position="452"/>
    </location>
</feature>
<dbReference type="OrthoDB" id="8251757at2759"/>
<feature type="compositionally biased region" description="Low complexity" evidence="1">
    <location>
        <begin position="360"/>
        <end position="401"/>
    </location>
</feature>
<evidence type="ECO:0000256" key="1">
    <source>
        <dbReference type="SAM" id="MobiDB-lite"/>
    </source>
</evidence>
<feature type="compositionally biased region" description="Basic residues" evidence="1">
    <location>
        <begin position="247"/>
        <end position="260"/>
    </location>
</feature>
<feature type="compositionally biased region" description="Basic and acidic residues" evidence="1">
    <location>
        <begin position="69"/>
        <end position="83"/>
    </location>
</feature>
<feature type="region of interest" description="Disordered" evidence="1">
    <location>
        <begin position="1"/>
        <end position="105"/>
    </location>
</feature>
<feature type="compositionally biased region" description="Pro residues" evidence="1">
    <location>
        <begin position="315"/>
        <end position="324"/>
    </location>
</feature>
<keyword evidence="2" id="KW-1133">Transmembrane helix</keyword>
<keyword evidence="2" id="KW-0812">Transmembrane</keyword>
<sequence>MADDFHSEAEYDGDKTQNSLYIPRSKRKKSKNRRHSDTIWTIVQEQENPPSASKPKSKSKSSKHHHNPKKESSKHNKSKESKKSSKSNKKNVTSTPTDPNRRASFLDNPIFETDLKNWTLPRVELWCRDPGCQINVQLWRDYCRTHQAELTQLQVEELQQQQHHYLHHHNHHYHHQHQDPHHDQFTPSLQTIPRSQRLSSISSAYCFDDCVGSSPVVPMVLCDKNSAGGSHECRHPFHHREEDQYYHHHPHHQGHSHRQSSHGNMHINMSIGSSMNNLSAQDAAAAAALSSSMGIYSPPHSTNSNSNKSFNNINNPPPPPPPPSSVIISVPSGASSSTNNSNSGKITSTTVSLSHHHQVSSTNNATSNNGGSIRDDFSGSTSSSSSSSSSASGTDVSSGSTFVTGFDSSDSRNSSVPHSLSKVPHPNLITESNHRTEPTSYSSHNHKMTTQSSDHHHHHHHMGYGDTTNSASGGYPSLPYIPSGYRKPGVCPSCNGLVPQPTNHHLVPVDPIISSGGHGGSSGTDGPLQQKSDNTFWNFTKFQHPLQRDHSFHSVGGFTLNGQYNTQVKKRPVVKFCSSHKIALVVSTFSLMVTVGLIITLILMKKRGMMDTMDMMPT</sequence>
<feature type="compositionally biased region" description="Basic residues" evidence="1">
    <location>
        <begin position="24"/>
        <end position="34"/>
    </location>
</feature>
<feature type="region of interest" description="Disordered" evidence="1">
    <location>
        <begin position="246"/>
        <end position="272"/>
    </location>
</feature>
<feature type="compositionally biased region" description="Basic residues" evidence="1">
    <location>
        <begin position="55"/>
        <end position="68"/>
    </location>
</feature>
<gene>
    <name evidence="3" type="ORF">Ocin01_10946</name>
</gene>
<proteinExistence type="predicted"/>
<dbReference type="EMBL" id="LJIJ01000628">
    <property type="protein sequence ID" value="ODM95735.1"/>
    <property type="molecule type" value="Genomic_DNA"/>
</dbReference>
<evidence type="ECO:0000313" key="3">
    <source>
        <dbReference type="EMBL" id="ODM95735.1"/>
    </source>
</evidence>
<protein>
    <submittedName>
        <fullName evidence="3">Uncharacterized protein</fullName>
    </submittedName>
</protein>
<feature type="transmembrane region" description="Helical" evidence="2">
    <location>
        <begin position="582"/>
        <end position="603"/>
    </location>
</feature>
<feature type="region of interest" description="Disordered" evidence="1">
    <location>
        <begin position="298"/>
        <end position="470"/>
    </location>
</feature>
<feature type="compositionally biased region" description="Low complexity" evidence="1">
    <location>
        <begin position="325"/>
        <end position="350"/>
    </location>
</feature>
<name>A0A1D2MSP1_ORCCI</name>
<feature type="compositionally biased region" description="Low complexity" evidence="1">
    <location>
        <begin position="301"/>
        <end position="314"/>
    </location>
</feature>
<feature type="compositionally biased region" description="Basic and acidic residues" evidence="1">
    <location>
        <begin position="1"/>
        <end position="15"/>
    </location>
</feature>
<evidence type="ECO:0000313" key="4">
    <source>
        <dbReference type="Proteomes" id="UP000094527"/>
    </source>
</evidence>
<keyword evidence="4" id="KW-1185">Reference proteome</keyword>
<reference evidence="3 4" key="1">
    <citation type="journal article" date="2016" name="Genome Biol. Evol.">
        <title>Gene Family Evolution Reflects Adaptation to Soil Environmental Stressors in the Genome of the Collembolan Orchesella cincta.</title>
        <authorList>
            <person name="Faddeeva-Vakhrusheva A."/>
            <person name="Derks M.F."/>
            <person name="Anvar S.Y."/>
            <person name="Agamennone V."/>
            <person name="Suring W."/>
            <person name="Smit S."/>
            <person name="van Straalen N.M."/>
            <person name="Roelofs D."/>
        </authorList>
    </citation>
    <scope>NUCLEOTIDE SEQUENCE [LARGE SCALE GENOMIC DNA]</scope>
    <source>
        <tissue evidence="3">Mixed pool</tissue>
    </source>
</reference>